<dbReference type="EMBL" id="JARIHO010000007">
    <property type="protein sequence ID" value="KAJ7358363.1"/>
    <property type="molecule type" value="Genomic_DNA"/>
</dbReference>
<name>A0AAD7AH25_9AGAR</name>
<gene>
    <name evidence="1" type="ORF">DFH08DRAFT_953524</name>
</gene>
<comment type="caution">
    <text evidence="1">The sequence shown here is derived from an EMBL/GenBank/DDBJ whole genome shotgun (WGS) entry which is preliminary data.</text>
</comment>
<sequence>MPELAVGLWSDPYRTSPDSYSQVRRTLSSITTFRLLVGQSMGPDTLLFPSVDSNPQHQSQTRHGLGVLNRLASSEDPEWALHASCTLASMTATLLRVYAHVREPFDTTEHGFGVLRRLLRYSEAMLDQEHYTPHLNPLGGGLTSDFEDTLEGDGRLCNLLAFVSRISPHLPHLSQEGGAIAWKCMAGLEPETMGMARASRWLVARFHGTWLELQDRADSHSTSSDQDVMGLTSLQILQEYLRPLAASIDLSRIPYILVAATRQ</sequence>
<organism evidence="1 2">
    <name type="scientific">Mycena albidolilacea</name>
    <dbReference type="NCBI Taxonomy" id="1033008"/>
    <lineage>
        <taxon>Eukaryota</taxon>
        <taxon>Fungi</taxon>
        <taxon>Dikarya</taxon>
        <taxon>Basidiomycota</taxon>
        <taxon>Agaricomycotina</taxon>
        <taxon>Agaricomycetes</taxon>
        <taxon>Agaricomycetidae</taxon>
        <taxon>Agaricales</taxon>
        <taxon>Marasmiineae</taxon>
        <taxon>Mycenaceae</taxon>
        <taxon>Mycena</taxon>
    </lineage>
</organism>
<dbReference type="Proteomes" id="UP001218218">
    <property type="component" value="Unassembled WGS sequence"/>
</dbReference>
<evidence type="ECO:0000313" key="1">
    <source>
        <dbReference type="EMBL" id="KAJ7358363.1"/>
    </source>
</evidence>
<protein>
    <submittedName>
        <fullName evidence="1">Uncharacterized protein</fullName>
    </submittedName>
</protein>
<keyword evidence="2" id="KW-1185">Reference proteome</keyword>
<evidence type="ECO:0000313" key="2">
    <source>
        <dbReference type="Proteomes" id="UP001218218"/>
    </source>
</evidence>
<accession>A0AAD7AH25</accession>
<dbReference type="AlphaFoldDB" id="A0AAD7AH25"/>
<reference evidence="1" key="1">
    <citation type="submission" date="2023-03" db="EMBL/GenBank/DDBJ databases">
        <title>Massive genome expansion in bonnet fungi (Mycena s.s.) driven by repeated elements and novel gene families across ecological guilds.</title>
        <authorList>
            <consortium name="Lawrence Berkeley National Laboratory"/>
            <person name="Harder C.B."/>
            <person name="Miyauchi S."/>
            <person name="Viragh M."/>
            <person name="Kuo A."/>
            <person name="Thoen E."/>
            <person name="Andreopoulos B."/>
            <person name="Lu D."/>
            <person name="Skrede I."/>
            <person name="Drula E."/>
            <person name="Henrissat B."/>
            <person name="Morin E."/>
            <person name="Kohler A."/>
            <person name="Barry K."/>
            <person name="LaButti K."/>
            <person name="Morin E."/>
            <person name="Salamov A."/>
            <person name="Lipzen A."/>
            <person name="Mereny Z."/>
            <person name="Hegedus B."/>
            <person name="Baldrian P."/>
            <person name="Stursova M."/>
            <person name="Weitz H."/>
            <person name="Taylor A."/>
            <person name="Grigoriev I.V."/>
            <person name="Nagy L.G."/>
            <person name="Martin F."/>
            <person name="Kauserud H."/>
        </authorList>
    </citation>
    <scope>NUCLEOTIDE SEQUENCE</scope>
    <source>
        <strain evidence="1">CBHHK002</strain>
    </source>
</reference>
<proteinExistence type="predicted"/>